<reference evidence="5 6" key="1">
    <citation type="submission" date="2024-08" db="EMBL/GenBank/DDBJ databases">
        <authorList>
            <person name="Lu H."/>
        </authorList>
    </citation>
    <scope>NUCLEOTIDE SEQUENCE [LARGE SCALE GENOMIC DNA]</scope>
    <source>
        <strain evidence="5 6">LYH14W</strain>
    </source>
</reference>
<evidence type="ECO:0000313" key="5">
    <source>
        <dbReference type="EMBL" id="MFG6432912.1"/>
    </source>
</evidence>
<keyword evidence="2" id="KW-0238">DNA-binding</keyword>
<keyword evidence="3" id="KW-0804">Transcription</keyword>
<organism evidence="5 6">
    <name type="scientific">Pelomonas parva</name>
    <dbReference type="NCBI Taxonomy" id="3299032"/>
    <lineage>
        <taxon>Bacteria</taxon>
        <taxon>Pseudomonadati</taxon>
        <taxon>Pseudomonadota</taxon>
        <taxon>Betaproteobacteria</taxon>
        <taxon>Burkholderiales</taxon>
        <taxon>Sphaerotilaceae</taxon>
        <taxon>Roseateles</taxon>
    </lineage>
</organism>
<dbReference type="CDD" id="cd07377">
    <property type="entry name" value="WHTH_GntR"/>
    <property type="match status" value="1"/>
</dbReference>
<dbReference type="PANTHER" id="PTHR43537">
    <property type="entry name" value="TRANSCRIPTIONAL REGULATOR, GNTR FAMILY"/>
    <property type="match status" value="1"/>
</dbReference>
<dbReference type="Pfam" id="PF07729">
    <property type="entry name" value="FCD"/>
    <property type="match status" value="1"/>
</dbReference>
<dbReference type="InterPro" id="IPR036390">
    <property type="entry name" value="WH_DNA-bd_sf"/>
</dbReference>
<dbReference type="SUPFAM" id="SSF46785">
    <property type="entry name" value="Winged helix' DNA-binding domain"/>
    <property type="match status" value="1"/>
</dbReference>
<dbReference type="Pfam" id="PF00392">
    <property type="entry name" value="GntR"/>
    <property type="match status" value="1"/>
</dbReference>
<dbReference type="InterPro" id="IPR008920">
    <property type="entry name" value="TF_FadR/GntR_C"/>
</dbReference>
<keyword evidence="6" id="KW-1185">Reference proteome</keyword>
<protein>
    <submittedName>
        <fullName evidence="5">FadR/GntR family transcriptional regulator</fullName>
    </submittedName>
</protein>
<dbReference type="PANTHER" id="PTHR43537:SF5">
    <property type="entry name" value="UXU OPERON TRANSCRIPTIONAL REGULATOR"/>
    <property type="match status" value="1"/>
</dbReference>
<dbReference type="SMART" id="SM00345">
    <property type="entry name" value="HTH_GNTR"/>
    <property type="match status" value="1"/>
</dbReference>
<evidence type="ECO:0000313" key="6">
    <source>
        <dbReference type="Proteomes" id="UP001606210"/>
    </source>
</evidence>
<dbReference type="RefSeq" id="WP_394483164.1">
    <property type="nucleotide sequence ID" value="NZ_JBIGHV010000010.1"/>
</dbReference>
<evidence type="ECO:0000259" key="4">
    <source>
        <dbReference type="PROSITE" id="PS50949"/>
    </source>
</evidence>
<dbReference type="Proteomes" id="UP001606210">
    <property type="component" value="Unassembled WGS sequence"/>
</dbReference>
<dbReference type="SUPFAM" id="SSF48008">
    <property type="entry name" value="GntR ligand-binding domain-like"/>
    <property type="match status" value="1"/>
</dbReference>
<dbReference type="Gene3D" id="1.10.10.10">
    <property type="entry name" value="Winged helix-like DNA-binding domain superfamily/Winged helix DNA-binding domain"/>
    <property type="match status" value="1"/>
</dbReference>
<gene>
    <name evidence="5" type="ORF">ACG00Y_23555</name>
</gene>
<evidence type="ECO:0000256" key="2">
    <source>
        <dbReference type="ARBA" id="ARBA00023125"/>
    </source>
</evidence>
<keyword evidence="1" id="KW-0805">Transcription regulation</keyword>
<evidence type="ECO:0000256" key="1">
    <source>
        <dbReference type="ARBA" id="ARBA00023015"/>
    </source>
</evidence>
<dbReference type="EMBL" id="JBIGHV010000010">
    <property type="protein sequence ID" value="MFG6432912.1"/>
    <property type="molecule type" value="Genomic_DNA"/>
</dbReference>
<sequence>MNDLTVGARLASPRVETRRLYEQIADRIRALIDAEGLLEGARLPGERNLASQLGVSRPSLREALIALEVEGRIEIRSGSGVYVCPSGRRGDSSALGLGDSPGELLQARAVLESAVITLAAARVSTLGLLRVEEALGEMRDELARGCMPVEADRRFHLSIAEQSGNSVLVGMVGALFDDRHSPISSRMSMRAETMDSWQAALEEHEAILRVLKSRNPQAAAAQMCHHLQSSHKRWVGEPIEPSKIGADSCGMTAIFSLVDSASNQARFGFRAEPAV</sequence>
<dbReference type="InterPro" id="IPR036388">
    <property type="entry name" value="WH-like_DNA-bd_sf"/>
</dbReference>
<comment type="caution">
    <text evidence="5">The sequence shown here is derived from an EMBL/GenBank/DDBJ whole genome shotgun (WGS) entry which is preliminary data.</text>
</comment>
<dbReference type="InterPro" id="IPR000524">
    <property type="entry name" value="Tscrpt_reg_HTH_GntR"/>
</dbReference>
<name>A0ABW7FCG4_9BURK</name>
<proteinExistence type="predicted"/>
<dbReference type="Gene3D" id="1.20.120.530">
    <property type="entry name" value="GntR ligand-binding domain-like"/>
    <property type="match status" value="1"/>
</dbReference>
<dbReference type="SMART" id="SM00895">
    <property type="entry name" value="FCD"/>
    <property type="match status" value="1"/>
</dbReference>
<accession>A0ABW7FCG4</accession>
<dbReference type="PRINTS" id="PR00035">
    <property type="entry name" value="HTHGNTR"/>
</dbReference>
<dbReference type="InterPro" id="IPR011711">
    <property type="entry name" value="GntR_C"/>
</dbReference>
<evidence type="ECO:0000256" key="3">
    <source>
        <dbReference type="ARBA" id="ARBA00023163"/>
    </source>
</evidence>
<dbReference type="PROSITE" id="PS50949">
    <property type="entry name" value="HTH_GNTR"/>
    <property type="match status" value="1"/>
</dbReference>
<feature type="domain" description="HTH gntR-type" evidence="4">
    <location>
        <begin position="18"/>
        <end position="86"/>
    </location>
</feature>